<keyword evidence="1 5" id="KW-1277">Toxin-antitoxin system</keyword>
<dbReference type="HAMAP" id="MF_00265">
    <property type="entry name" value="VapC_Nob1"/>
    <property type="match status" value="1"/>
</dbReference>
<comment type="similarity">
    <text evidence="5">Belongs to the PINc/VapC protein family.</text>
</comment>
<keyword evidence="4 5" id="KW-0378">Hydrolase</keyword>
<evidence type="ECO:0000256" key="2">
    <source>
        <dbReference type="ARBA" id="ARBA00022722"/>
    </source>
</evidence>
<gene>
    <name evidence="5" type="primary">vapC</name>
    <name evidence="7" type="ORF">E6Q80_21290</name>
</gene>
<dbReference type="Gene3D" id="3.40.50.1010">
    <property type="entry name" value="5'-nuclease"/>
    <property type="match status" value="1"/>
</dbReference>
<dbReference type="Proteomes" id="UP000321192">
    <property type="component" value="Unassembled WGS sequence"/>
</dbReference>
<evidence type="ECO:0000259" key="6">
    <source>
        <dbReference type="Pfam" id="PF01850"/>
    </source>
</evidence>
<dbReference type="InterPro" id="IPR002716">
    <property type="entry name" value="PIN_dom"/>
</dbReference>
<keyword evidence="5" id="KW-0460">Magnesium</keyword>
<dbReference type="EMBL" id="SSFD01000365">
    <property type="protein sequence ID" value="TXH79076.1"/>
    <property type="molecule type" value="Genomic_DNA"/>
</dbReference>
<evidence type="ECO:0000313" key="8">
    <source>
        <dbReference type="Proteomes" id="UP000321192"/>
    </source>
</evidence>
<evidence type="ECO:0000313" key="7">
    <source>
        <dbReference type="EMBL" id="TXH79076.1"/>
    </source>
</evidence>
<sequence length="135" mass="14429">MSMNSVLDASAILAWILREPGSERVRELMATGNCLLSAVNAAEIITKLADKDRPETALRQVIAHIGAECLPFDAAQATEAGLLRPLTRHLGLSLGDRACLALARLHGGTVITADRPWLQLAEPLGLSIECIRPPS</sequence>
<comment type="caution">
    <text evidence="7">The sequence shown here is derived from an EMBL/GenBank/DDBJ whole genome shotgun (WGS) entry which is preliminary data.</text>
</comment>
<dbReference type="SUPFAM" id="SSF88723">
    <property type="entry name" value="PIN domain-like"/>
    <property type="match status" value="1"/>
</dbReference>
<protein>
    <recommendedName>
        <fullName evidence="5">Ribonuclease VapC</fullName>
        <shortName evidence="5">RNase VapC</shortName>
        <ecNumber evidence="5">3.1.-.-</ecNumber>
    </recommendedName>
    <alternativeName>
        <fullName evidence="5">Toxin VapC</fullName>
    </alternativeName>
</protein>
<keyword evidence="3 5" id="KW-0479">Metal-binding</keyword>
<comment type="cofactor">
    <cofactor evidence="5">
        <name>Mg(2+)</name>
        <dbReference type="ChEBI" id="CHEBI:18420"/>
    </cofactor>
</comment>
<evidence type="ECO:0000256" key="4">
    <source>
        <dbReference type="ARBA" id="ARBA00022801"/>
    </source>
</evidence>
<comment type="function">
    <text evidence="5">Toxic component of a toxin-antitoxin (TA) system. An RNase.</text>
</comment>
<keyword evidence="5" id="KW-0800">Toxin</keyword>
<evidence type="ECO:0000256" key="5">
    <source>
        <dbReference type="HAMAP-Rule" id="MF_00265"/>
    </source>
</evidence>
<dbReference type="GO" id="GO:0000287">
    <property type="term" value="F:magnesium ion binding"/>
    <property type="evidence" value="ECO:0007669"/>
    <property type="project" value="UniProtKB-UniRule"/>
</dbReference>
<dbReference type="InterPro" id="IPR029060">
    <property type="entry name" value="PIN-like_dom_sf"/>
</dbReference>
<dbReference type="CDD" id="cd18682">
    <property type="entry name" value="PIN_VapC-like"/>
    <property type="match status" value="1"/>
</dbReference>
<proteinExistence type="inferred from homology"/>
<evidence type="ECO:0000256" key="1">
    <source>
        <dbReference type="ARBA" id="ARBA00022649"/>
    </source>
</evidence>
<organism evidence="7 8">
    <name type="scientific">Thauera aminoaromatica</name>
    <dbReference type="NCBI Taxonomy" id="164330"/>
    <lineage>
        <taxon>Bacteria</taxon>
        <taxon>Pseudomonadati</taxon>
        <taxon>Pseudomonadota</taxon>
        <taxon>Betaproteobacteria</taxon>
        <taxon>Rhodocyclales</taxon>
        <taxon>Zoogloeaceae</taxon>
        <taxon>Thauera</taxon>
    </lineage>
</organism>
<dbReference type="Pfam" id="PF01850">
    <property type="entry name" value="PIN"/>
    <property type="match status" value="1"/>
</dbReference>
<reference evidence="7 8" key="1">
    <citation type="submission" date="2018-09" db="EMBL/GenBank/DDBJ databases">
        <title>Metagenome Assembled Genomes from an Advanced Water Purification Facility.</title>
        <authorList>
            <person name="Stamps B.W."/>
            <person name="Spear J.R."/>
        </authorList>
    </citation>
    <scope>NUCLEOTIDE SEQUENCE [LARGE SCALE GENOMIC DNA]</scope>
    <source>
        <strain evidence="7">Bin_27_1</strain>
    </source>
</reference>
<dbReference type="GO" id="GO:0004540">
    <property type="term" value="F:RNA nuclease activity"/>
    <property type="evidence" value="ECO:0007669"/>
    <property type="project" value="InterPro"/>
</dbReference>
<feature type="binding site" evidence="5">
    <location>
        <position position="96"/>
    </location>
    <ligand>
        <name>Mg(2+)</name>
        <dbReference type="ChEBI" id="CHEBI:18420"/>
    </ligand>
</feature>
<accession>A0A5C7S7T7</accession>
<dbReference type="EC" id="3.1.-.-" evidence="5"/>
<dbReference type="InterPro" id="IPR022907">
    <property type="entry name" value="VapC_family"/>
</dbReference>
<dbReference type="GO" id="GO:0016787">
    <property type="term" value="F:hydrolase activity"/>
    <property type="evidence" value="ECO:0007669"/>
    <property type="project" value="UniProtKB-KW"/>
</dbReference>
<dbReference type="GO" id="GO:0090729">
    <property type="term" value="F:toxin activity"/>
    <property type="evidence" value="ECO:0007669"/>
    <property type="project" value="UniProtKB-KW"/>
</dbReference>
<feature type="domain" description="PIN" evidence="6">
    <location>
        <begin position="6"/>
        <end position="120"/>
    </location>
</feature>
<feature type="binding site" evidence="5">
    <location>
        <position position="8"/>
    </location>
    <ligand>
        <name>Mg(2+)</name>
        <dbReference type="ChEBI" id="CHEBI:18420"/>
    </ligand>
</feature>
<evidence type="ECO:0000256" key="3">
    <source>
        <dbReference type="ARBA" id="ARBA00022723"/>
    </source>
</evidence>
<dbReference type="AlphaFoldDB" id="A0A5C7S7T7"/>
<name>A0A5C7S7T7_THASP</name>
<keyword evidence="2 5" id="KW-0540">Nuclease</keyword>